<sequence>MAHLSTTRRFEDLLAFTAGLKPWLERTYADTGTAISTYHSFNRFAVILAAVAQQTELLTEFAKVYTDPSSGMGADDIYDTQHELVSIMDLENLPKGAKFLASHWDLFQPNEGIHMASSFSSDGDPYYHLVVEEEEEWGSDEDADDSEDLNDLPTMVHIHLTNDNQLGLLAFMPEFGPDELSLFRKEPPHYLDSNSGDMLP</sequence>
<gene>
    <name evidence="1" type="ORF">BJ085DRAFT_30289</name>
</gene>
<name>A0A4P9ZRT8_9FUNG</name>
<evidence type="ECO:0000313" key="2">
    <source>
        <dbReference type="Proteomes" id="UP000268162"/>
    </source>
</evidence>
<reference evidence="2" key="1">
    <citation type="journal article" date="2018" name="Nat. Microbiol.">
        <title>Leveraging single-cell genomics to expand the fungal tree of life.</title>
        <authorList>
            <person name="Ahrendt S.R."/>
            <person name="Quandt C.A."/>
            <person name="Ciobanu D."/>
            <person name="Clum A."/>
            <person name="Salamov A."/>
            <person name="Andreopoulos B."/>
            <person name="Cheng J.F."/>
            <person name="Woyke T."/>
            <person name="Pelin A."/>
            <person name="Henrissat B."/>
            <person name="Reynolds N.K."/>
            <person name="Benny G.L."/>
            <person name="Smith M.E."/>
            <person name="James T.Y."/>
            <person name="Grigoriev I.V."/>
        </authorList>
    </citation>
    <scope>NUCLEOTIDE SEQUENCE [LARGE SCALE GENOMIC DNA]</scope>
    <source>
        <strain evidence="2">RSA 468</strain>
    </source>
</reference>
<dbReference type="AlphaFoldDB" id="A0A4P9ZRT8"/>
<dbReference type="EMBL" id="ML002941">
    <property type="protein sequence ID" value="RKP35170.1"/>
    <property type="molecule type" value="Genomic_DNA"/>
</dbReference>
<keyword evidence="2" id="KW-1185">Reference proteome</keyword>
<protein>
    <submittedName>
        <fullName evidence="1">Uncharacterized protein</fullName>
    </submittedName>
</protein>
<evidence type="ECO:0000313" key="1">
    <source>
        <dbReference type="EMBL" id="RKP35170.1"/>
    </source>
</evidence>
<dbReference type="Proteomes" id="UP000268162">
    <property type="component" value="Unassembled WGS sequence"/>
</dbReference>
<organism evidence="1 2">
    <name type="scientific">Dimargaris cristalligena</name>
    <dbReference type="NCBI Taxonomy" id="215637"/>
    <lineage>
        <taxon>Eukaryota</taxon>
        <taxon>Fungi</taxon>
        <taxon>Fungi incertae sedis</taxon>
        <taxon>Zoopagomycota</taxon>
        <taxon>Kickxellomycotina</taxon>
        <taxon>Dimargaritomycetes</taxon>
        <taxon>Dimargaritales</taxon>
        <taxon>Dimargaritaceae</taxon>
        <taxon>Dimargaris</taxon>
    </lineage>
</organism>
<proteinExistence type="predicted"/>
<accession>A0A4P9ZRT8</accession>